<name>A0A2P8G512_9BACT</name>
<feature type="chain" id="PRO_5015148630" description="Carboxypeptidase family protein" evidence="1">
    <location>
        <begin position="22"/>
        <end position="60"/>
    </location>
</feature>
<evidence type="ECO:0000256" key="1">
    <source>
        <dbReference type="SAM" id="SignalP"/>
    </source>
</evidence>
<dbReference type="RefSeq" id="WP_106603413.1">
    <property type="nucleotide sequence ID" value="NZ_PYGK01000007.1"/>
</dbReference>
<comment type="caution">
    <text evidence="2">The sequence shown here is derived from an EMBL/GenBank/DDBJ whole genome shotgun (WGS) entry which is preliminary data.</text>
</comment>
<keyword evidence="1" id="KW-0732">Signal</keyword>
<organism evidence="2 3">
    <name type="scientific">Chitinophaga ginsengisoli</name>
    <dbReference type="NCBI Taxonomy" id="363837"/>
    <lineage>
        <taxon>Bacteria</taxon>
        <taxon>Pseudomonadati</taxon>
        <taxon>Bacteroidota</taxon>
        <taxon>Chitinophagia</taxon>
        <taxon>Chitinophagales</taxon>
        <taxon>Chitinophagaceae</taxon>
        <taxon>Chitinophaga</taxon>
    </lineage>
</organism>
<protein>
    <recommendedName>
        <fullName evidence="4">Carboxypeptidase family protein</fullName>
    </recommendedName>
</protein>
<dbReference type="EMBL" id="PYGK01000007">
    <property type="protein sequence ID" value="PSL29026.1"/>
    <property type="molecule type" value="Genomic_DNA"/>
</dbReference>
<sequence>MSKVKYCLLLLAGLISLHLHAQHTIQGIVMDSSRDPIVGGPVKIKGTIKKTPVIWALAIP</sequence>
<keyword evidence="3" id="KW-1185">Reference proteome</keyword>
<proteinExistence type="predicted"/>
<feature type="signal peptide" evidence="1">
    <location>
        <begin position="1"/>
        <end position="21"/>
    </location>
</feature>
<gene>
    <name evidence="2" type="ORF">CLV42_107172</name>
</gene>
<evidence type="ECO:0008006" key="4">
    <source>
        <dbReference type="Google" id="ProtNLM"/>
    </source>
</evidence>
<dbReference type="Proteomes" id="UP000240978">
    <property type="component" value="Unassembled WGS sequence"/>
</dbReference>
<evidence type="ECO:0000313" key="3">
    <source>
        <dbReference type="Proteomes" id="UP000240978"/>
    </source>
</evidence>
<accession>A0A2P8G512</accession>
<dbReference type="AlphaFoldDB" id="A0A2P8G512"/>
<reference evidence="2 3" key="1">
    <citation type="submission" date="2018-03" db="EMBL/GenBank/DDBJ databases">
        <title>Genomic Encyclopedia of Archaeal and Bacterial Type Strains, Phase II (KMG-II): from individual species to whole genera.</title>
        <authorList>
            <person name="Goeker M."/>
        </authorList>
    </citation>
    <scope>NUCLEOTIDE SEQUENCE [LARGE SCALE GENOMIC DNA]</scope>
    <source>
        <strain evidence="2 3">DSM 18107</strain>
    </source>
</reference>
<evidence type="ECO:0000313" key="2">
    <source>
        <dbReference type="EMBL" id="PSL29026.1"/>
    </source>
</evidence>